<feature type="domain" description="NAD-dependent epimerase/dehydratase" evidence="2">
    <location>
        <begin position="3"/>
        <end position="218"/>
    </location>
</feature>
<dbReference type="STRING" id="1125876.SAMN05443292_0944"/>
<evidence type="ECO:0000259" key="2">
    <source>
        <dbReference type="Pfam" id="PF01370"/>
    </source>
</evidence>
<dbReference type="EMBL" id="FOQT01000001">
    <property type="protein sequence ID" value="SFH95486.1"/>
    <property type="molecule type" value="Genomic_DNA"/>
</dbReference>
<dbReference type="Pfam" id="PF08338">
    <property type="entry name" value="DUF1731"/>
    <property type="match status" value="1"/>
</dbReference>
<dbReference type="AlphaFoldDB" id="A0A1I3E958"/>
<accession>A0A1I3E958</accession>
<gene>
    <name evidence="4" type="ORF">SAMN05443292_0944</name>
</gene>
<evidence type="ECO:0000313" key="5">
    <source>
        <dbReference type="Proteomes" id="UP000198931"/>
    </source>
</evidence>
<reference evidence="4 5" key="1">
    <citation type="submission" date="2016-10" db="EMBL/GenBank/DDBJ databases">
        <authorList>
            <person name="de Groot N.N."/>
        </authorList>
    </citation>
    <scope>NUCLEOTIDE SEQUENCE [LARGE SCALE GENOMIC DNA]</scope>
    <source>
        <strain evidence="4 5">DSM 26000</strain>
    </source>
</reference>
<dbReference type="OrthoDB" id="9801773at2"/>
<dbReference type="InterPro" id="IPR013549">
    <property type="entry name" value="DUF1731"/>
</dbReference>
<dbReference type="InterPro" id="IPR010099">
    <property type="entry name" value="SDR39U1"/>
</dbReference>
<dbReference type="PANTHER" id="PTHR11092:SF0">
    <property type="entry name" value="EPIMERASE FAMILY PROTEIN SDR39U1"/>
    <property type="match status" value="1"/>
</dbReference>
<dbReference type="InterPro" id="IPR036291">
    <property type="entry name" value="NAD(P)-bd_dom_sf"/>
</dbReference>
<protein>
    <recommendedName>
        <fullName evidence="6">TIGR01777 family protein</fullName>
    </recommendedName>
</protein>
<organism evidence="4 5">
    <name type="scientific">Halpernia frigidisoli</name>
    <dbReference type="NCBI Taxonomy" id="1125876"/>
    <lineage>
        <taxon>Bacteria</taxon>
        <taxon>Pseudomonadati</taxon>
        <taxon>Bacteroidota</taxon>
        <taxon>Flavobacteriia</taxon>
        <taxon>Flavobacteriales</taxon>
        <taxon>Weeksellaceae</taxon>
        <taxon>Chryseobacterium group</taxon>
        <taxon>Halpernia</taxon>
    </lineage>
</organism>
<evidence type="ECO:0000259" key="3">
    <source>
        <dbReference type="Pfam" id="PF08338"/>
    </source>
</evidence>
<comment type="similarity">
    <text evidence="1">Belongs to the NAD(P)-dependent epimerase/dehydratase family. SDR39U1 subfamily.</text>
</comment>
<evidence type="ECO:0000256" key="1">
    <source>
        <dbReference type="ARBA" id="ARBA00009353"/>
    </source>
</evidence>
<dbReference type="PANTHER" id="PTHR11092">
    <property type="entry name" value="SUGAR NUCLEOTIDE EPIMERASE RELATED"/>
    <property type="match status" value="1"/>
</dbReference>
<dbReference type="RefSeq" id="WP_090078954.1">
    <property type="nucleotide sequence ID" value="NZ_FOQT01000001.1"/>
</dbReference>
<name>A0A1I3E958_9FLAO</name>
<feature type="domain" description="DUF1731" evidence="3">
    <location>
        <begin position="250"/>
        <end position="296"/>
    </location>
</feature>
<dbReference type="SUPFAM" id="SSF51735">
    <property type="entry name" value="NAD(P)-binding Rossmann-fold domains"/>
    <property type="match status" value="1"/>
</dbReference>
<dbReference type="Proteomes" id="UP000198931">
    <property type="component" value="Unassembled WGS sequence"/>
</dbReference>
<dbReference type="Gene3D" id="3.40.50.720">
    <property type="entry name" value="NAD(P)-binding Rossmann-like Domain"/>
    <property type="match status" value="1"/>
</dbReference>
<dbReference type="InterPro" id="IPR001509">
    <property type="entry name" value="Epimerase_deHydtase"/>
</dbReference>
<keyword evidence="5" id="KW-1185">Reference proteome</keyword>
<evidence type="ECO:0008006" key="6">
    <source>
        <dbReference type="Google" id="ProtNLM"/>
    </source>
</evidence>
<dbReference type="Pfam" id="PF01370">
    <property type="entry name" value="Epimerase"/>
    <property type="match status" value="1"/>
</dbReference>
<dbReference type="NCBIfam" id="TIGR01777">
    <property type="entry name" value="yfcH"/>
    <property type="match status" value="1"/>
</dbReference>
<proteinExistence type="inferred from homology"/>
<sequence>MKILITGGTGLIGKALIQKLRERNHEVNLLVRTKKGDLNEFLWDEKNGKIDENAFSDIDSIIHLAGASVGKRWTESYKKELYSSRIDTAHLLFKTCVKLNLKLKSYIAASGINYYGTYTSDEILTENDQVKHQDFLSNLSVAWENSADEFASIADKIVWMRTAMVLSNKGGSFLMLKNIVNYNIGSAIGDGNQWLNWIHIDDLVNMYVQSVENPEISGKYNAVASEVPTNKDFMKDLAEKSGKFFLPINVPEFVMKLAMGEMSEIILTGTRASNEKIKKTGFNFKYSTLNEAFQDLI</sequence>
<evidence type="ECO:0000313" key="4">
    <source>
        <dbReference type="EMBL" id="SFH95486.1"/>
    </source>
</evidence>